<comment type="subcellular location">
    <subcellularLocation>
        <location evidence="2">Cell membrane</location>
        <topology evidence="2">Single-pass type II membrane protein</topology>
    </subcellularLocation>
</comment>
<reference evidence="17 18" key="1">
    <citation type="journal article" date="2022" name="ISME Commun">
        <title>Vulcanimicrobium alpinus gen. nov. sp. nov., the first cultivated representative of the candidate phylum 'Eremiobacterota', is a metabolically versatile aerobic anoxygenic phototroph.</title>
        <authorList>
            <person name="Yabe S."/>
            <person name="Muto K."/>
            <person name="Abe K."/>
            <person name="Yokota A."/>
            <person name="Staudigel H."/>
            <person name="Tebo B.M."/>
        </authorList>
    </citation>
    <scope>NUCLEOTIDE SEQUENCE [LARGE SCALE GENOMIC DNA]</scope>
    <source>
        <strain evidence="17 18">WC8-2</strain>
    </source>
</reference>
<evidence type="ECO:0000256" key="10">
    <source>
        <dbReference type="ARBA" id="ARBA00022956"/>
    </source>
</evidence>
<comment type="function">
    <text evidence="1">Antenna complexes are light-harvesting systems, which transfer the excitation energy to the reaction centers.</text>
</comment>
<dbReference type="GO" id="GO:0046872">
    <property type="term" value="F:metal ion binding"/>
    <property type="evidence" value="ECO:0007669"/>
    <property type="project" value="UniProtKB-KW"/>
</dbReference>
<evidence type="ECO:0000256" key="15">
    <source>
        <dbReference type="SAM" id="Phobius"/>
    </source>
</evidence>
<feature type="transmembrane region" description="Helical" evidence="15">
    <location>
        <begin position="38"/>
        <end position="60"/>
    </location>
</feature>
<dbReference type="InterPro" id="IPR035889">
    <property type="entry name" value="Light-harvesting_complex"/>
</dbReference>
<evidence type="ECO:0000313" key="17">
    <source>
        <dbReference type="EMBL" id="BDE07351.1"/>
    </source>
</evidence>
<dbReference type="Proteomes" id="UP001317532">
    <property type="component" value="Chromosome"/>
</dbReference>
<organism evidence="17 18">
    <name type="scientific">Vulcanimicrobium alpinum</name>
    <dbReference type="NCBI Taxonomy" id="3016050"/>
    <lineage>
        <taxon>Bacteria</taxon>
        <taxon>Bacillati</taxon>
        <taxon>Vulcanimicrobiota</taxon>
        <taxon>Vulcanimicrobiia</taxon>
        <taxon>Vulcanimicrobiales</taxon>
        <taxon>Vulcanimicrobiaceae</taxon>
        <taxon>Vulcanimicrobium</taxon>
    </lineage>
</organism>
<keyword evidence="14" id="KW-0437">Light-harvesting polypeptide</keyword>
<dbReference type="GO" id="GO:0042314">
    <property type="term" value="F:bacteriochlorophyll binding"/>
    <property type="evidence" value="ECO:0007669"/>
    <property type="project" value="UniProtKB-KW"/>
</dbReference>
<keyword evidence="11 15" id="KW-1133">Transmembrane helix</keyword>
<dbReference type="AlphaFoldDB" id="A0AAN1XXS1"/>
<dbReference type="GO" id="GO:0019684">
    <property type="term" value="P:photosynthesis, light reaction"/>
    <property type="evidence" value="ECO:0007669"/>
    <property type="project" value="InterPro"/>
</dbReference>
<dbReference type="GO" id="GO:0030077">
    <property type="term" value="C:plasma membrane light-harvesting complex"/>
    <property type="evidence" value="ECO:0007669"/>
    <property type="project" value="InterPro"/>
</dbReference>
<dbReference type="KEGG" id="vab:WPS_26270"/>
<keyword evidence="4" id="KW-1003">Cell membrane</keyword>
<evidence type="ECO:0000256" key="14">
    <source>
        <dbReference type="ARBA" id="ARBA00023243"/>
    </source>
</evidence>
<keyword evidence="9" id="KW-0460">Magnesium</keyword>
<evidence type="ECO:0000256" key="9">
    <source>
        <dbReference type="ARBA" id="ARBA00022842"/>
    </source>
</evidence>
<evidence type="ECO:0000256" key="13">
    <source>
        <dbReference type="ARBA" id="ARBA00023136"/>
    </source>
</evidence>
<feature type="domain" description="Antenna complex alpha/beta subunit" evidence="16">
    <location>
        <begin position="33"/>
        <end position="63"/>
    </location>
</feature>
<evidence type="ECO:0000256" key="2">
    <source>
        <dbReference type="ARBA" id="ARBA00004401"/>
    </source>
</evidence>
<keyword evidence="10" id="KW-0076">Bacteriochlorophyll</keyword>
<evidence type="ECO:0000313" key="18">
    <source>
        <dbReference type="Proteomes" id="UP001317532"/>
    </source>
</evidence>
<comment type="similarity">
    <text evidence="3">Belongs to the antenna complex beta subunit family.</text>
</comment>
<sequence>MANLEPAVGPASYEVDADQVPEAYRHLFNNADWTVHKFVVYGSWGFFVVAIVAHVLAYSYKPFI</sequence>
<dbReference type="GO" id="GO:0005886">
    <property type="term" value="C:plasma membrane"/>
    <property type="evidence" value="ECO:0007669"/>
    <property type="project" value="UniProtKB-SubCell"/>
</dbReference>
<evidence type="ECO:0000256" key="3">
    <source>
        <dbReference type="ARBA" id="ARBA00011052"/>
    </source>
</evidence>
<keyword evidence="8" id="KW-0479">Metal-binding</keyword>
<keyword evidence="6" id="KW-0042">Antenna complex</keyword>
<keyword evidence="13 15" id="KW-0472">Membrane</keyword>
<evidence type="ECO:0000256" key="4">
    <source>
        <dbReference type="ARBA" id="ARBA00022475"/>
    </source>
</evidence>
<dbReference type="Gene3D" id="1.20.5.250">
    <property type="match status" value="1"/>
</dbReference>
<keyword evidence="7 15" id="KW-0812">Transmembrane</keyword>
<evidence type="ECO:0000256" key="1">
    <source>
        <dbReference type="ARBA" id="ARBA00002455"/>
    </source>
</evidence>
<evidence type="ECO:0000256" key="6">
    <source>
        <dbReference type="ARBA" id="ARBA00022549"/>
    </source>
</evidence>
<gene>
    <name evidence="17" type="ORF">WPS_26270</name>
</gene>
<dbReference type="EMBL" id="AP025523">
    <property type="protein sequence ID" value="BDE07351.1"/>
    <property type="molecule type" value="Genomic_DNA"/>
</dbReference>
<evidence type="ECO:0000256" key="5">
    <source>
        <dbReference type="ARBA" id="ARBA00022494"/>
    </source>
</evidence>
<evidence type="ECO:0000256" key="11">
    <source>
        <dbReference type="ARBA" id="ARBA00022989"/>
    </source>
</evidence>
<evidence type="ECO:0000256" key="7">
    <source>
        <dbReference type="ARBA" id="ARBA00022692"/>
    </source>
</evidence>
<keyword evidence="5" id="KW-0148">Chlorophyll</keyword>
<dbReference type="Pfam" id="PF00556">
    <property type="entry name" value="LHC"/>
    <property type="match status" value="1"/>
</dbReference>
<evidence type="ECO:0000259" key="16">
    <source>
        <dbReference type="Pfam" id="PF00556"/>
    </source>
</evidence>
<protein>
    <recommendedName>
        <fullName evidence="16">Antenna complex alpha/beta subunit domain-containing protein</fullName>
    </recommendedName>
</protein>
<keyword evidence="12" id="KW-0157">Chromophore</keyword>
<keyword evidence="18" id="KW-1185">Reference proteome</keyword>
<name>A0AAN1XXS1_UNVUL</name>
<accession>A0AAN1XXS1</accession>
<evidence type="ECO:0000256" key="8">
    <source>
        <dbReference type="ARBA" id="ARBA00022723"/>
    </source>
</evidence>
<proteinExistence type="inferred from homology"/>
<dbReference type="InterPro" id="IPR023624">
    <property type="entry name" value="Antenna_beta_dom_sf"/>
</dbReference>
<dbReference type="InterPro" id="IPR000066">
    <property type="entry name" value="Antenna_a/b"/>
</dbReference>
<evidence type="ECO:0000256" key="12">
    <source>
        <dbReference type="ARBA" id="ARBA00022991"/>
    </source>
</evidence>
<dbReference type="SUPFAM" id="SSF56918">
    <property type="entry name" value="Light-harvesting complex subunits"/>
    <property type="match status" value="1"/>
</dbReference>